<dbReference type="AlphaFoldDB" id="A0A063Y5Z9"/>
<comment type="caution">
    <text evidence="2">The sequence shown here is derived from an EMBL/GenBank/DDBJ whole genome shotgun (WGS) entry which is preliminary data.</text>
</comment>
<dbReference type="InterPro" id="IPR051532">
    <property type="entry name" value="Ester_Hydrolysis_Enzymes"/>
</dbReference>
<dbReference type="InterPro" id="IPR036514">
    <property type="entry name" value="SGNH_hydro_sf"/>
</dbReference>
<sequence>MRYLLSLLFIFSTSLSANTLLVLGDSLSAAYGIPPEQGWVALLEQRLPAEDFQVINASVSGETTSGGLTRLPALLSRHEPDLLLLQLGANDALRGLPLQVIRSNLDALVEQARQAGTEVLLIGIRIPPNYGPQYTESFFNLYAEIADQYALPRVPFLLENVALDWNLMQSDGLHPNADAQPLILDNVWLHLEPLLFGSE</sequence>
<protein>
    <submittedName>
        <fullName evidence="2">Arylesterase</fullName>
        <ecNumber evidence="2">3.1.1.2</ecNumber>
    </submittedName>
</protein>
<dbReference type="EC" id="3.1.1.2" evidence="2"/>
<evidence type="ECO:0000313" key="2">
    <source>
        <dbReference type="EMBL" id="KDE41084.1"/>
    </source>
</evidence>
<dbReference type="EMBL" id="JMSZ01000010">
    <property type="protein sequence ID" value="KDE41084.1"/>
    <property type="molecule type" value="Genomic_DNA"/>
</dbReference>
<keyword evidence="2" id="KW-0378">Hydrolase</keyword>
<feature type="domain" description="SGNH hydrolase-type esterase" evidence="1">
    <location>
        <begin position="22"/>
        <end position="178"/>
    </location>
</feature>
<evidence type="ECO:0000259" key="1">
    <source>
        <dbReference type="Pfam" id="PF13472"/>
    </source>
</evidence>
<dbReference type="Gene3D" id="3.40.50.1110">
    <property type="entry name" value="SGNH hydrolase"/>
    <property type="match status" value="1"/>
</dbReference>
<organism evidence="2 3">
    <name type="scientific">Nitrincola lacisaponensis</name>
    <dbReference type="NCBI Taxonomy" id="267850"/>
    <lineage>
        <taxon>Bacteria</taxon>
        <taxon>Pseudomonadati</taxon>
        <taxon>Pseudomonadota</taxon>
        <taxon>Gammaproteobacteria</taxon>
        <taxon>Oceanospirillales</taxon>
        <taxon>Oceanospirillaceae</taxon>
        <taxon>Nitrincola</taxon>
    </lineage>
</organism>
<keyword evidence="3" id="KW-1185">Reference proteome</keyword>
<gene>
    <name evidence="2" type="ORF">ADINL_0389</name>
</gene>
<dbReference type="PATRIC" id="fig|267850.7.peg.385"/>
<dbReference type="STRING" id="267850.ADINL_0389"/>
<dbReference type="GO" id="GO:0004622">
    <property type="term" value="F:phosphatidylcholine lysophospholipase activity"/>
    <property type="evidence" value="ECO:0007669"/>
    <property type="project" value="TreeGrafter"/>
</dbReference>
<dbReference type="CDD" id="cd01822">
    <property type="entry name" value="Lysophospholipase_L1_like"/>
    <property type="match status" value="1"/>
</dbReference>
<accession>A0A063Y5Z9</accession>
<dbReference type="PANTHER" id="PTHR30383">
    <property type="entry name" value="THIOESTERASE 1/PROTEASE 1/LYSOPHOSPHOLIPASE L1"/>
    <property type="match status" value="1"/>
</dbReference>
<reference evidence="2 3" key="1">
    <citation type="journal article" date="2005" name="Int. J. Syst. Evol. Microbiol.">
        <title>Nitrincola lacisaponensis gen. nov., sp. nov., a novel alkaliphilic bacterium isolated from an alkaline, saline lake.</title>
        <authorList>
            <person name="Dimitriu P.A."/>
            <person name="Shukla S.K."/>
            <person name="Conradt J."/>
            <person name="Marquez M.C."/>
            <person name="Ventosa A."/>
            <person name="Maglia A."/>
            <person name="Peyton B.M."/>
            <person name="Pinkart H.C."/>
            <person name="Mormile M.R."/>
        </authorList>
    </citation>
    <scope>NUCLEOTIDE SEQUENCE [LARGE SCALE GENOMIC DNA]</scope>
    <source>
        <strain evidence="2 3">4CA</strain>
    </source>
</reference>
<dbReference type="InterPro" id="IPR013830">
    <property type="entry name" value="SGNH_hydro"/>
</dbReference>
<dbReference type="Pfam" id="PF13472">
    <property type="entry name" value="Lipase_GDSL_2"/>
    <property type="match status" value="1"/>
</dbReference>
<dbReference type="OrthoDB" id="9786188at2"/>
<dbReference type="SUPFAM" id="SSF52266">
    <property type="entry name" value="SGNH hydrolase"/>
    <property type="match status" value="1"/>
</dbReference>
<dbReference type="RefSeq" id="WP_036543336.1">
    <property type="nucleotide sequence ID" value="NZ_JMSZ01000010.1"/>
</dbReference>
<name>A0A063Y5Z9_9GAMM</name>
<dbReference type="Proteomes" id="UP000027318">
    <property type="component" value="Unassembled WGS sequence"/>
</dbReference>
<dbReference type="PANTHER" id="PTHR30383:SF24">
    <property type="entry name" value="THIOESTERASE 1_PROTEASE 1_LYSOPHOSPHOLIPASE L1"/>
    <property type="match status" value="1"/>
</dbReference>
<proteinExistence type="predicted"/>
<evidence type="ECO:0000313" key="3">
    <source>
        <dbReference type="Proteomes" id="UP000027318"/>
    </source>
</evidence>
<dbReference type="GO" id="GO:0004064">
    <property type="term" value="F:arylesterase activity"/>
    <property type="evidence" value="ECO:0007669"/>
    <property type="project" value="UniProtKB-EC"/>
</dbReference>